<gene>
    <name evidence="3" type="ORF">SAMN06265338_11032</name>
</gene>
<dbReference type="SUPFAM" id="SSF50129">
    <property type="entry name" value="GroES-like"/>
    <property type="match status" value="1"/>
</dbReference>
<proteinExistence type="predicted"/>
<dbReference type="Pfam" id="PF08240">
    <property type="entry name" value="ADH_N"/>
    <property type="match status" value="1"/>
</dbReference>
<dbReference type="OrthoDB" id="9806940at2"/>
<dbReference type="Proteomes" id="UP000198418">
    <property type="component" value="Unassembled WGS sequence"/>
</dbReference>
<reference evidence="4" key="1">
    <citation type="submission" date="2017-06" db="EMBL/GenBank/DDBJ databases">
        <authorList>
            <person name="Varghese N."/>
            <person name="Submissions S."/>
        </authorList>
    </citation>
    <scope>NUCLEOTIDE SEQUENCE [LARGE SCALE GENOMIC DNA]</scope>
    <source>
        <strain evidence="4">DSM 137</strain>
    </source>
</reference>
<dbReference type="InterPro" id="IPR005903">
    <property type="entry name" value="BchC"/>
</dbReference>
<keyword evidence="1" id="KW-0560">Oxidoreductase</keyword>
<dbReference type="AlphaFoldDB" id="A0A212S0I9"/>
<dbReference type="NCBIfam" id="TIGR01202">
    <property type="entry name" value="bchC"/>
    <property type="match status" value="1"/>
</dbReference>
<dbReference type="GO" id="GO:0036354">
    <property type="term" value="F:bacteriochlorophyllide-a dehydrogenase activity"/>
    <property type="evidence" value="ECO:0007669"/>
    <property type="project" value="InterPro"/>
</dbReference>
<dbReference type="SUPFAM" id="SSF51735">
    <property type="entry name" value="NAD(P)-binding Rossmann-fold domains"/>
    <property type="match status" value="1"/>
</dbReference>
<dbReference type="PANTHER" id="PTHR43189:SF1">
    <property type="entry name" value="ZINC-TYPE ALCOHOL DEHYDROGENASE-LIKE PROTEIN C1198.01"/>
    <property type="match status" value="1"/>
</dbReference>
<dbReference type="InterPro" id="IPR036291">
    <property type="entry name" value="NAD(P)-bd_dom_sf"/>
</dbReference>
<dbReference type="InterPro" id="IPR011032">
    <property type="entry name" value="GroES-like_sf"/>
</dbReference>
<name>A0A212S0I9_RHOAC</name>
<dbReference type="PANTHER" id="PTHR43189">
    <property type="entry name" value="ZINC-TYPE ALCOHOL DEHYDROGENASE-LIKE PROTEIN C1198.01-RELATED"/>
    <property type="match status" value="1"/>
</dbReference>
<dbReference type="EMBL" id="FYDG01000010">
    <property type="protein sequence ID" value="SNB78599.1"/>
    <property type="molecule type" value="Genomic_DNA"/>
</dbReference>
<evidence type="ECO:0000313" key="3">
    <source>
        <dbReference type="EMBL" id="SNB78599.1"/>
    </source>
</evidence>
<dbReference type="RefSeq" id="WP_088521692.1">
    <property type="nucleotide sequence ID" value="NZ_FYDG01000010.1"/>
</dbReference>
<evidence type="ECO:0000259" key="2">
    <source>
        <dbReference type="Pfam" id="PF08240"/>
    </source>
</evidence>
<protein>
    <submittedName>
        <fullName evidence="3">3-hydroxyethyl bacteriochlorophyllide a dehydrogenase</fullName>
    </submittedName>
</protein>
<accession>A0A212S0I9</accession>
<organism evidence="3 4">
    <name type="scientific">Rhodoblastus acidophilus</name>
    <name type="common">Rhodopseudomonas acidophila</name>
    <dbReference type="NCBI Taxonomy" id="1074"/>
    <lineage>
        <taxon>Bacteria</taxon>
        <taxon>Pseudomonadati</taxon>
        <taxon>Pseudomonadota</taxon>
        <taxon>Alphaproteobacteria</taxon>
        <taxon>Hyphomicrobiales</taxon>
        <taxon>Rhodoblastaceae</taxon>
        <taxon>Rhodoblastus</taxon>
    </lineage>
</organism>
<sequence length="310" mass="32486">MQSVAVVMEEPRRLKLASLVLDEPGPADIVVETLWSGVSAGTEKLLYTGRMPTFPGMGYPLVPGYETVGRVIDAGPDAGVPVGANVFVPGAHCFGSVSVVHGGSASHLVVPGARVAQLDPALGERGVLFALAATALHAVNIADASGEALVVGHGALGRLIARILVARGVKLTAWETNPVRATGALGYSVVAPDADPRRDYRHIIDVSGDSKALDALIQRLAPHGRVTLAGFYETVGFAFAPAFMREVEFRISAQWAPGDLGAAIKLVESGALSLDGLITHRRDAREAPEAYPVAFEDPTCVKMVLDWSAL</sequence>
<evidence type="ECO:0000256" key="1">
    <source>
        <dbReference type="ARBA" id="ARBA00023002"/>
    </source>
</evidence>
<feature type="domain" description="Alcohol dehydrogenase-like N-terminal" evidence="2">
    <location>
        <begin position="26"/>
        <end position="118"/>
    </location>
</feature>
<dbReference type="InterPro" id="IPR013154">
    <property type="entry name" value="ADH-like_N"/>
</dbReference>
<keyword evidence="4" id="KW-1185">Reference proteome</keyword>
<evidence type="ECO:0000313" key="4">
    <source>
        <dbReference type="Proteomes" id="UP000198418"/>
    </source>
</evidence>
<dbReference type="Gene3D" id="3.40.50.720">
    <property type="entry name" value="NAD(P)-binding Rossmann-like Domain"/>
    <property type="match status" value="1"/>
</dbReference>
<dbReference type="Gene3D" id="3.90.180.10">
    <property type="entry name" value="Medium-chain alcohol dehydrogenases, catalytic domain"/>
    <property type="match status" value="2"/>
</dbReference>
<dbReference type="CDD" id="cd08255">
    <property type="entry name" value="2-desacetyl-2-hydroxyethyl_bacteriochlorophyllide_like"/>
    <property type="match status" value="1"/>
</dbReference>